<feature type="compositionally biased region" description="Polar residues" evidence="1">
    <location>
        <begin position="1"/>
        <end position="12"/>
    </location>
</feature>
<dbReference type="InterPro" id="IPR057893">
    <property type="entry name" value="LRV_2"/>
</dbReference>
<keyword evidence="2" id="KW-0812">Transmembrane</keyword>
<dbReference type="Pfam" id="PF25592">
    <property type="entry name" value="DUF7937"/>
    <property type="match status" value="1"/>
</dbReference>
<sequence length="684" mass="69657">MSTPNQGSTTGATPAGNGSAASEPTDAGWYGLNAPGGGNPFAGVPARDFITDGVAFLLLCLSFSQGWRFGEATTDRIDVVVVTVISILSLAAFYLVRAGVFPAMSDRRSIVLRALLNLPYVLVVAVYLVLDATATLTAPSDVRGGLGPAIGIGLAGVALAVAPRAVELADAATAALLGRAVRIALISLGALAAVLQLVGLVFLVRRLGDLWDFPSSWWSVLNWLLGLVLLGAVAIVPVVATVRRSQPWRWVLVAVGATAVLYLVAHDAIVGRASGLVHTSLSTMLGNGAVVLLPAAGALAVGAATAGILTPVRPRVAQWFRTASAAWVSIAVVAGAGALSVLLSLVANAVAPVDQGGSGVDMGLIVQFVLLAFVAVGALVAQAQVRIAPVAGRPFALVVTVVVAVLGLVSAGISRWGLPNGYLERMSVSLPELLISIGLPLLVLVVLLVPREIRQLDVLARRAASGPRPQPAAAPAAPAPAVPVAAVPVASAPASFVGTTATDPGALTDESLAVDEDAVGGAAPASDEHPSLDESAASTAPDETGTPDETATPDESSTPDEAATPDESSTPDDSSTRDESGTPDDAATSDEHATSVETVEAVEHPVASNAPVTEPTPATPSHGWTAEQAADPRTELADLATIAAQAPELRVHLAENPSTYPDLVEWLRQLDDPEIAAALARRHD</sequence>
<evidence type="ECO:0000256" key="2">
    <source>
        <dbReference type="SAM" id="Phobius"/>
    </source>
</evidence>
<feature type="transmembrane region" description="Helical" evidence="2">
    <location>
        <begin position="395"/>
        <end position="413"/>
    </location>
</feature>
<organism evidence="5 6">
    <name type="scientific">Cellulomonas composti</name>
    <dbReference type="NCBI Taxonomy" id="266130"/>
    <lineage>
        <taxon>Bacteria</taxon>
        <taxon>Bacillati</taxon>
        <taxon>Actinomycetota</taxon>
        <taxon>Actinomycetes</taxon>
        <taxon>Micrococcales</taxon>
        <taxon>Cellulomonadaceae</taxon>
        <taxon>Cellulomonas</taxon>
    </lineage>
</organism>
<feature type="transmembrane region" description="Helical" evidence="2">
    <location>
        <begin position="142"/>
        <end position="162"/>
    </location>
</feature>
<proteinExistence type="predicted"/>
<comment type="caution">
    <text evidence="5">The sequence shown here is derived from an EMBL/GenBank/DDBJ whole genome shotgun (WGS) entry which is preliminary data.</text>
</comment>
<dbReference type="OrthoDB" id="5179995at2"/>
<dbReference type="EMBL" id="BJWG01000005">
    <property type="protein sequence ID" value="GEL94791.1"/>
    <property type="molecule type" value="Genomic_DNA"/>
</dbReference>
<feature type="transmembrane region" description="Helical" evidence="2">
    <location>
        <begin position="183"/>
        <end position="204"/>
    </location>
</feature>
<dbReference type="RefSeq" id="WP_146842463.1">
    <property type="nucleotide sequence ID" value="NZ_BJWG01000005.1"/>
</dbReference>
<feature type="transmembrane region" description="Helical" evidence="2">
    <location>
        <begin position="216"/>
        <end position="238"/>
    </location>
</feature>
<feature type="transmembrane region" description="Helical" evidence="2">
    <location>
        <begin position="110"/>
        <end position="130"/>
    </location>
</feature>
<dbReference type="Proteomes" id="UP000321720">
    <property type="component" value="Unassembled WGS sequence"/>
</dbReference>
<feature type="region of interest" description="Disordered" evidence="1">
    <location>
        <begin position="520"/>
        <end position="631"/>
    </location>
</feature>
<feature type="transmembrane region" description="Helical" evidence="2">
    <location>
        <begin position="324"/>
        <end position="350"/>
    </location>
</feature>
<feature type="domain" description="DUF7937" evidence="4">
    <location>
        <begin position="48"/>
        <end position="455"/>
    </location>
</feature>
<feature type="compositionally biased region" description="Polar residues" evidence="1">
    <location>
        <begin position="547"/>
        <end position="556"/>
    </location>
</feature>
<dbReference type="InterPro" id="IPR057697">
    <property type="entry name" value="DUF7937"/>
</dbReference>
<evidence type="ECO:0000259" key="4">
    <source>
        <dbReference type="Pfam" id="PF25592"/>
    </source>
</evidence>
<feature type="transmembrane region" description="Helical" evidence="2">
    <location>
        <begin position="79"/>
        <end position="98"/>
    </location>
</feature>
<accession>A0A511J9X5</accession>
<feature type="transmembrane region" description="Helical" evidence="2">
    <location>
        <begin position="362"/>
        <end position="383"/>
    </location>
</feature>
<keyword evidence="6" id="KW-1185">Reference proteome</keyword>
<keyword evidence="2" id="KW-1133">Transmembrane helix</keyword>
<feature type="domain" description="Leucine rich repeat variant" evidence="3">
    <location>
        <begin position="624"/>
        <end position="682"/>
    </location>
</feature>
<name>A0A511J9X5_9CELL</name>
<feature type="region of interest" description="Disordered" evidence="1">
    <location>
        <begin position="1"/>
        <end position="23"/>
    </location>
</feature>
<evidence type="ECO:0000259" key="3">
    <source>
        <dbReference type="Pfam" id="PF25591"/>
    </source>
</evidence>
<evidence type="ECO:0000313" key="5">
    <source>
        <dbReference type="EMBL" id="GEL94791.1"/>
    </source>
</evidence>
<dbReference type="AlphaFoldDB" id="A0A511J9X5"/>
<evidence type="ECO:0000313" key="6">
    <source>
        <dbReference type="Proteomes" id="UP000321720"/>
    </source>
</evidence>
<protein>
    <submittedName>
        <fullName evidence="5">Uncharacterized protein</fullName>
    </submittedName>
</protein>
<feature type="transmembrane region" description="Helical" evidence="2">
    <location>
        <begin position="433"/>
        <end position="449"/>
    </location>
</feature>
<keyword evidence="2" id="KW-0472">Membrane</keyword>
<feature type="transmembrane region" description="Helical" evidence="2">
    <location>
        <begin position="250"/>
        <end position="269"/>
    </location>
</feature>
<gene>
    <name evidence="5" type="ORF">CCO02nite_14490</name>
</gene>
<feature type="transmembrane region" description="Helical" evidence="2">
    <location>
        <begin position="289"/>
        <end position="312"/>
    </location>
</feature>
<dbReference type="Pfam" id="PF25591">
    <property type="entry name" value="LRV_2"/>
    <property type="match status" value="1"/>
</dbReference>
<reference evidence="5 6" key="1">
    <citation type="submission" date="2019-07" db="EMBL/GenBank/DDBJ databases">
        <title>Whole genome shotgun sequence of Cellulomonas composti NBRC 100758.</title>
        <authorList>
            <person name="Hosoyama A."/>
            <person name="Uohara A."/>
            <person name="Ohji S."/>
            <person name="Ichikawa N."/>
        </authorList>
    </citation>
    <scope>NUCLEOTIDE SEQUENCE [LARGE SCALE GENOMIC DNA]</scope>
    <source>
        <strain evidence="5 6">NBRC 100758</strain>
    </source>
</reference>
<evidence type="ECO:0000256" key="1">
    <source>
        <dbReference type="SAM" id="MobiDB-lite"/>
    </source>
</evidence>